<reference evidence="3 4" key="1">
    <citation type="submission" date="2017-05" db="EMBL/GenBank/DDBJ databases">
        <authorList>
            <person name="Varghese N."/>
            <person name="Submissions S."/>
        </authorList>
    </citation>
    <scope>NUCLEOTIDE SEQUENCE [LARGE SCALE GENOMIC DNA]</scope>
    <source>
        <strain evidence="3 4">DSM 18015</strain>
    </source>
</reference>
<keyword evidence="4" id="KW-1185">Reference proteome</keyword>
<protein>
    <recommendedName>
        <fullName evidence="5">Lipoprotein</fullName>
    </recommendedName>
</protein>
<dbReference type="SUPFAM" id="SSF51126">
    <property type="entry name" value="Pectin lyase-like"/>
    <property type="match status" value="1"/>
</dbReference>
<dbReference type="Proteomes" id="UP001158050">
    <property type="component" value="Unassembled WGS sequence"/>
</dbReference>
<dbReference type="EMBL" id="FXUO01000007">
    <property type="protein sequence ID" value="SMP95399.1"/>
    <property type="molecule type" value="Genomic_DNA"/>
</dbReference>
<feature type="signal peptide" evidence="2">
    <location>
        <begin position="1"/>
        <end position="22"/>
    </location>
</feature>
<sequence>MKRTFLKAILGLSMVASTTVFVVSCSNNDDEIIDNTSSVDPNNFKGDITGNVTLDPSKTYTITGKVAVKAGASLTIPAGTKFQVTAGELNSDGTVKTVSYLIVERGAKIYINGTASQPVVFEGTTHKQGHWGGIVVLGNAPSNRSAAGTSTSELGELTYGGTDKTDNSGSITYLVIKDSGYKYNPEKEFNGLSLFGVGSGTKVSYVYVTNGADDGVEMFGGNVNVDHILVTGVGDDSFDWTESWSGSVNYIYAARMKQFMDAAEPGNRGIEADSQDTDANTTNGANGGVSNPTVTNATFIGNTKGAESQGMKIRAGSAGKFDNVVLANFSTGLDFETDRTYTWFKSGAYLNNIRFVNIGTEWKAKATTANPTPDMSTVYVKSTTATGAGNGTALPDWAKGWTGLTAFDVADAGN</sequence>
<gene>
    <name evidence="3" type="ORF">SAMN05421679_10792</name>
</gene>
<proteinExistence type="predicted"/>
<dbReference type="PROSITE" id="PS51257">
    <property type="entry name" value="PROKAR_LIPOPROTEIN"/>
    <property type="match status" value="1"/>
</dbReference>
<comment type="caution">
    <text evidence="3">The sequence shown here is derived from an EMBL/GenBank/DDBJ whole genome shotgun (WGS) entry which is preliminary data.</text>
</comment>
<dbReference type="InterPro" id="IPR011050">
    <property type="entry name" value="Pectin_lyase_fold/virulence"/>
</dbReference>
<feature type="chain" id="PRO_5045660251" description="Lipoprotein" evidence="2">
    <location>
        <begin position="23"/>
        <end position="414"/>
    </location>
</feature>
<evidence type="ECO:0000256" key="2">
    <source>
        <dbReference type="SAM" id="SignalP"/>
    </source>
</evidence>
<feature type="compositionally biased region" description="Polar residues" evidence="1">
    <location>
        <begin position="277"/>
        <end position="294"/>
    </location>
</feature>
<name>A0ABY1R7Y0_9FLAO</name>
<dbReference type="PANTHER" id="PTHR41339">
    <property type="entry name" value="LIPL48"/>
    <property type="match status" value="1"/>
</dbReference>
<feature type="region of interest" description="Disordered" evidence="1">
    <location>
        <begin position="268"/>
        <end position="294"/>
    </location>
</feature>
<keyword evidence="2" id="KW-0732">Signal</keyword>
<accession>A0ABY1R7Y0</accession>
<dbReference type="RefSeq" id="WP_283417498.1">
    <property type="nucleotide sequence ID" value="NZ_FXUO01000007.1"/>
</dbReference>
<evidence type="ECO:0000256" key="1">
    <source>
        <dbReference type="SAM" id="MobiDB-lite"/>
    </source>
</evidence>
<organism evidence="3 4">
    <name type="scientific">Epilithonimonas pallida</name>
    <dbReference type="NCBI Taxonomy" id="373671"/>
    <lineage>
        <taxon>Bacteria</taxon>
        <taxon>Pseudomonadati</taxon>
        <taxon>Bacteroidota</taxon>
        <taxon>Flavobacteriia</taxon>
        <taxon>Flavobacteriales</taxon>
        <taxon>Weeksellaceae</taxon>
        <taxon>Chryseobacterium group</taxon>
        <taxon>Epilithonimonas</taxon>
    </lineage>
</organism>
<evidence type="ECO:0008006" key="5">
    <source>
        <dbReference type="Google" id="ProtNLM"/>
    </source>
</evidence>
<dbReference type="PANTHER" id="PTHR41339:SF1">
    <property type="entry name" value="SECRETED PROTEIN"/>
    <property type="match status" value="1"/>
</dbReference>
<evidence type="ECO:0000313" key="4">
    <source>
        <dbReference type="Proteomes" id="UP001158050"/>
    </source>
</evidence>
<evidence type="ECO:0000313" key="3">
    <source>
        <dbReference type="EMBL" id="SMP95399.1"/>
    </source>
</evidence>